<dbReference type="Gene3D" id="2.60.120.260">
    <property type="entry name" value="Galactose-binding domain-like"/>
    <property type="match status" value="1"/>
</dbReference>
<dbReference type="InterPro" id="IPR014718">
    <property type="entry name" value="GH-type_carb-bd"/>
</dbReference>
<evidence type="ECO:0000313" key="7">
    <source>
        <dbReference type="EMBL" id="KAK8106447.1"/>
    </source>
</evidence>
<dbReference type="Pfam" id="PF14686">
    <property type="entry name" value="fn3_3"/>
    <property type="match status" value="1"/>
</dbReference>
<dbReference type="AlphaFoldDB" id="A0AAW0QLL1"/>
<dbReference type="PANTHER" id="PTHR32018">
    <property type="entry name" value="RHAMNOGALACTURONATE LYASE FAMILY PROTEIN"/>
    <property type="match status" value="1"/>
</dbReference>
<evidence type="ECO:0000313" key="8">
    <source>
        <dbReference type="Proteomes" id="UP001392437"/>
    </source>
</evidence>
<dbReference type="InterPro" id="IPR013784">
    <property type="entry name" value="Carb-bd-like_fold"/>
</dbReference>
<protein>
    <submittedName>
        <fullName evidence="7">Polysaccharide lyase family 4 protein</fullName>
    </submittedName>
</protein>
<name>A0AAW0QLL1_9PEZI</name>
<comment type="caution">
    <text evidence="7">The sequence shown here is derived from an EMBL/GenBank/DDBJ whole genome shotgun (WGS) entry which is preliminary data.</text>
</comment>
<keyword evidence="2" id="KW-0119">Carbohydrate metabolism</keyword>
<dbReference type="Gene3D" id="2.60.40.1120">
    <property type="entry name" value="Carboxypeptidase-like, regulatory domain"/>
    <property type="match status" value="1"/>
</dbReference>
<feature type="chain" id="PRO_5043699026" evidence="4">
    <location>
        <begin position="21"/>
        <end position="548"/>
    </location>
</feature>
<proteinExistence type="predicted"/>
<dbReference type="InterPro" id="IPR029411">
    <property type="entry name" value="RG-lyase_III"/>
</dbReference>
<sequence length="548" mass="60757">MCSIILALSTLFACVTLSYANRGPFLEQIGNTTWTFGNDLWNVTQGAIYASNVYFRGTELVGSASGHYMGYDGENNFVWSSAAITSRGEDYIDVSFSCKEGELHWVIFDGQAGAYQYFVNRALPDLKPTCATSPSPDFSLYQNATKVQDETWQLANGTFITKYDFSDYVRERDFYGVYGPDVGSWYIHPGTDYYNSDHLSQTLTVHRESATGDSVQLNVVQDTSHFRVGEKVVQPAGKVWGPWLWYLGSVEDAKEQSSEELAKWPYSWLKDAAYQSRGAISGDLRLSDGRPASGAAIFLGDTDSTRRPSIQGRDYYYTTQTDQDGRFSLENVRSGTYGLYAWPDGGALAGVYTNLSMSGIKVAAGAVTKLGPLTWSVPDQSKRLFSIGEFDKKALGFRNGGPPYQHGVSEQSPANLTFTVGKSQTSDWYYAQALVGTWTIEFYLNGSDLALGDRAGSATLSLSFAGYSQSTAMDVTINDQLLGSLDKDTFASDPSLYRSGKTSGEWRLVQYSIPRASLREGFNRLGFIITRYTQWRGFMWDSIILEWA</sequence>
<evidence type="ECO:0000256" key="4">
    <source>
        <dbReference type="SAM" id="SignalP"/>
    </source>
</evidence>
<feature type="domain" description="Rhamnogalacturonan lyase" evidence="6">
    <location>
        <begin position="288"/>
        <end position="369"/>
    </location>
</feature>
<gene>
    <name evidence="7" type="ORF">PG999_009806</name>
</gene>
<keyword evidence="1 4" id="KW-0732">Signal</keyword>
<dbReference type="Proteomes" id="UP001392437">
    <property type="component" value="Unassembled WGS sequence"/>
</dbReference>
<evidence type="ECO:0000259" key="5">
    <source>
        <dbReference type="Pfam" id="PF14683"/>
    </source>
</evidence>
<keyword evidence="3" id="KW-0624">Polysaccharide degradation</keyword>
<dbReference type="Gene3D" id="2.70.98.10">
    <property type="match status" value="1"/>
</dbReference>
<evidence type="ECO:0000256" key="1">
    <source>
        <dbReference type="ARBA" id="ARBA00022729"/>
    </source>
</evidence>
<dbReference type="InterPro" id="IPR029413">
    <property type="entry name" value="RG-lyase_II"/>
</dbReference>
<dbReference type="CDD" id="cd10316">
    <property type="entry name" value="RGL4_M"/>
    <property type="match status" value="1"/>
</dbReference>
<dbReference type="InterPro" id="IPR051850">
    <property type="entry name" value="Polysacch_Lyase_4"/>
</dbReference>
<reference evidence="7 8" key="1">
    <citation type="submission" date="2023-01" db="EMBL/GenBank/DDBJ databases">
        <title>Analysis of 21 Apiospora genomes using comparative genomics revels a genus with tremendous synthesis potential of carbohydrate active enzymes and secondary metabolites.</title>
        <authorList>
            <person name="Sorensen T."/>
        </authorList>
    </citation>
    <scope>NUCLEOTIDE SEQUENCE [LARGE SCALE GENOMIC DNA]</scope>
    <source>
        <strain evidence="7 8">CBS 117206</strain>
    </source>
</reference>
<evidence type="ECO:0000256" key="2">
    <source>
        <dbReference type="ARBA" id="ARBA00023277"/>
    </source>
</evidence>
<feature type="domain" description="Rhamnogalacturonan lyase" evidence="5">
    <location>
        <begin position="384"/>
        <end position="545"/>
    </location>
</feature>
<evidence type="ECO:0000256" key="3">
    <source>
        <dbReference type="ARBA" id="ARBA00023326"/>
    </source>
</evidence>
<dbReference type="GO" id="GO:0030246">
    <property type="term" value="F:carbohydrate binding"/>
    <property type="evidence" value="ECO:0007669"/>
    <property type="project" value="InterPro"/>
</dbReference>
<dbReference type="SUPFAM" id="SSF49452">
    <property type="entry name" value="Starch-binding domain-like"/>
    <property type="match status" value="1"/>
</dbReference>
<dbReference type="InterPro" id="IPR008979">
    <property type="entry name" value="Galactose-bd-like_sf"/>
</dbReference>
<organism evidence="7 8">
    <name type="scientific">Apiospora kogelbergensis</name>
    <dbReference type="NCBI Taxonomy" id="1337665"/>
    <lineage>
        <taxon>Eukaryota</taxon>
        <taxon>Fungi</taxon>
        <taxon>Dikarya</taxon>
        <taxon>Ascomycota</taxon>
        <taxon>Pezizomycotina</taxon>
        <taxon>Sordariomycetes</taxon>
        <taxon>Xylariomycetidae</taxon>
        <taxon>Amphisphaeriales</taxon>
        <taxon>Apiosporaceae</taxon>
        <taxon>Apiospora</taxon>
    </lineage>
</organism>
<evidence type="ECO:0000259" key="6">
    <source>
        <dbReference type="Pfam" id="PF14686"/>
    </source>
</evidence>
<dbReference type="Pfam" id="PF14683">
    <property type="entry name" value="CBM-like"/>
    <property type="match status" value="1"/>
</dbReference>
<keyword evidence="7" id="KW-0456">Lyase</keyword>
<dbReference type="SUPFAM" id="SSF49785">
    <property type="entry name" value="Galactose-binding domain-like"/>
    <property type="match status" value="1"/>
</dbReference>
<dbReference type="PANTHER" id="PTHR32018:SF1">
    <property type="entry name" value="RHAMNOGALACTURONAN ENDOLYASE"/>
    <property type="match status" value="1"/>
</dbReference>
<accession>A0AAW0QLL1</accession>
<dbReference type="EMBL" id="JAQQWP010000008">
    <property type="protein sequence ID" value="KAK8106447.1"/>
    <property type="molecule type" value="Genomic_DNA"/>
</dbReference>
<dbReference type="GO" id="GO:0000272">
    <property type="term" value="P:polysaccharide catabolic process"/>
    <property type="evidence" value="ECO:0007669"/>
    <property type="project" value="UniProtKB-KW"/>
</dbReference>
<dbReference type="CDD" id="cd10317">
    <property type="entry name" value="RGL4_C"/>
    <property type="match status" value="1"/>
</dbReference>
<dbReference type="GO" id="GO:0016829">
    <property type="term" value="F:lyase activity"/>
    <property type="evidence" value="ECO:0007669"/>
    <property type="project" value="UniProtKB-KW"/>
</dbReference>
<keyword evidence="8" id="KW-1185">Reference proteome</keyword>
<feature type="signal peptide" evidence="4">
    <location>
        <begin position="1"/>
        <end position="20"/>
    </location>
</feature>